<organism evidence="4 5">
    <name type="scientific">Vreelandella lutescens</name>
    <dbReference type="NCBI Taxonomy" id="1602943"/>
    <lineage>
        <taxon>Bacteria</taxon>
        <taxon>Pseudomonadati</taxon>
        <taxon>Pseudomonadota</taxon>
        <taxon>Gammaproteobacteria</taxon>
        <taxon>Oceanospirillales</taxon>
        <taxon>Halomonadaceae</taxon>
        <taxon>Vreelandella</taxon>
    </lineage>
</organism>
<dbReference type="EMBL" id="BMHM01000003">
    <property type="protein sequence ID" value="GGC87725.1"/>
    <property type="molecule type" value="Genomic_DNA"/>
</dbReference>
<dbReference type="InterPro" id="IPR029044">
    <property type="entry name" value="Nucleotide-diphossugar_trans"/>
</dbReference>
<evidence type="ECO:0008006" key="6">
    <source>
        <dbReference type="Google" id="ProtNLM"/>
    </source>
</evidence>
<comment type="caution">
    <text evidence="4">The sequence shown here is derived from an EMBL/GenBank/DDBJ whole genome shotgun (WGS) entry which is preliminary data.</text>
</comment>
<dbReference type="InterPro" id="IPR050834">
    <property type="entry name" value="Glycosyltransf_2"/>
</dbReference>
<proteinExistence type="predicted"/>
<keyword evidence="1" id="KW-0808">Transferase</keyword>
<dbReference type="PANTHER" id="PTHR43685">
    <property type="entry name" value="GLYCOSYLTRANSFERASE"/>
    <property type="match status" value="1"/>
</dbReference>
<gene>
    <name evidence="4" type="ORF">GCM10011382_17340</name>
</gene>
<evidence type="ECO:0000313" key="5">
    <source>
        <dbReference type="Proteomes" id="UP000597301"/>
    </source>
</evidence>
<dbReference type="InterPro" id="IPR027791">
    <property type="entry name" value="Galactosyl_T_C"/>
</dbReference>
<evidence type="ECO:0000259" key="2">
    <source>
        <dbReference type="Pfam" id="PF00535"/>
    </source>
</evidence>
<keyword evidence="5" id="KW-1185">Reference proteome</keyword>
<evidence type="ECO:0000313" key="4">
    <source>
        <dbReference type="EMBL" id="GGC87725.1"/>
    </source>
</evidence>
<reference evidence="5" key="1">
    <citation type="journal article" date="2019" name="Int. J. Syst. Evol. Microbiol.">
        <title>The Global Catalogue of Microorganisms (GCM) 10K type strain sequencing project: providing services to taxonomists for standard genome sequencing and annotation.</title>
        <authorList>
            <consortium name="The Broad Institute Genomics Platform"/>
            <consortium name="The Broad Institute Genome Sequencing Center for Infectious Disease"/>
            <person name="Wu L."/>
            <person name="Ma J."/>
        </authorList>
    </citation>
    <scope>NUCLEOTIDE SEQUENCE [LARGE SCALE GENOMIC DNA]</scope>
    <source>
        <strain evidence="5">CGMCC 1.15122</strain>
    </source>
</reference>
<name>A0ABQ1P2M8_9GAMM</name>
<feature type="domain" description="Galactosyltransferase C-terminal" evidence="3">
    <location>
        <begin position="188"/>
        <end position="238"/>
    </location>
</feature>
<feature type="domain" description="Glycosyltransferase 2-like" evidence="2">
    <location>
        <begin position="12"/>
        <end position="115"/>
    </location>
</feature>
<evidence type="ECO:0000259" key="3">
    <source>
        <dbReference type="Pfam" id="PF02709"/>
    </source>
</evidence>
<dbReference type="Pfam" id="PF00535">
    <property type="entry name" value="Glycos_transf_2"/>
    <property type="match status" value="1"/>
</dbReference>
<dbReference type="Pfam" id="PF02709">
    <property type="entry name" value="Glyco_transf_7C"/>
    <property type="match status" value="1"/>
</dbReference>
<dbReference type="Proteomes" id="UP000597301">
    <property type="component" value="Unassembled WGS sequence"/>
</dbReference>
<dbReference type="Gene3D" id="3.90.550.10">
    <property type="entry name" value="Spore Coat Polysaccharide Biosynthesis Protein SpsA, Chain A"/>
    <property type="match status" value="1"/>
</dbReference>
<dbReference type="SUPFAM" id="SSF53448">
    <property type="entry name" value="Nucleotide-diphospho-sugar transferases"/>
    <property type="match status" value="1"/>
</dbReference>
<dbReference type="PANTHER" id="PTHR43685:SF3">
    <property type="entry name" value="SLR2126 PROTEIN"/>
    <property type="match status" value="1"/>
</dbReference>
<dbReference type="CDD" id="cd06420">
    <property type="entry name" value="GT2_Chondriotin_Pol_N"/>
    <property type="match status" value="1"/>
</dbReference>
<protein>
    <recommendedName>
        <fullName evidence="6">Glycosyl transferase family 2</fullName>
    </recommendedName>
</protein>
<evidence type="ECO:0000256" key="1">
    <source>
        <dbReference type="ARBA" id="ARBA00022679"/>
    </source>
</evidence>
<accession>A0ABQ1P2M8</accession>
<sequence length="288" mass="32642">MTQSIVNHMKLSVIISTYNSPDWLEKVLWGYSAQTYKYFDIIIADDGSTEETRHLIERMQKTTGLTIQHIWHEDQGFQKCRILNKAVLASSADYLVFTDGDCIPRADFLNVHATEASPGYYLSGGYHKLPLITSNAITQDDILSGRCFELSWLKKHGLLSSYKNSKLTANHWQARILNKITPTRCRFKGSNGSAWKKDVLAVNGFDETMAYGGEDREFGVRLANLGIKPKHVRYNAIVIHLDHARSYVDTNIIAANKRHRLHVDKHGITRTPHGIAEHTQLIEKGNPL</sequence>
<dbReference type="InterPro" id="IPR001173">
    <property type="entry name" value="Glyco_trans_2-like"/>
</dbReference>